<evidence type="ECO:0000256" key="13">
    <source>
        <dbReference type="SAM" id="MobiDB-lite"/>
    </source>
</evidence>
<keyword evidence="3 12" id="KW-0633">Potassium transport</keyword>
<dbReference type="SUPFAM" id="SSF81324">
    <property type="entry name" value="Voltage-gated potassium channels"/>
    <property type="match status" value="1"/>
</dbReference>
<evidence type="ECO:0000256" key="11">
    <source>
        <dbReference type="ARBA" id="ARBA00034430"/>
    </source>
</evidence>
<dbReference type="PANTHER" id="PTHR11767:SF113">
    <property type="entry name" value="INWARDLY RECTIFYING POTASSIUM CHANNEL 2, ISOFORM D"/>
    <property type="match status" value="1"/>
</dbReference>
<feature type="transmembrane region" description="Helical" evidence="14">
    <location>
        <begin position="213"/>
        <end position="237"/>
    </location>
</feature>
<evidence type="ECO:0000256" key="10">
    <source>
        <dbReference type="ARBA" id="ARBA00023303"/>
    </source>
</evidence>
<dbReference type="AlphaFoldDB" id="A0AAW0ZX08"/>
<dbReference type="Pfam" id="PF17655">
    <property type="entry name" value="IRK_C"/>
    <property type="match status" value="1"/>
</dbReference>
<dbReference type="Pfam" id="PF01007">
    <property type="entry name" value="IRK"/>
    <property type="match status" value="1"/>
</dbReference>
<comment type="caution">
    <text evidence="17">The sequence shown here is derived from an EMBL/GenBank/DDBJ whole genome shotgun (WGS) entry which is preliminary data.</text>
</comment>
<dbReference type="InterPro" id="IPR013518">
    <property type="entry name" value="K_chnl_inward-rec_Kir_cyto"/>
</dbReference>
<gene>
    <name evidence="17" type="ORF">QLX08_005656</name>
</gene>
<evidence type="ECO:0000256" key="14">
    <source>
        <dbReference type="SAM" id="Phobius"/>
    </source>
</evidence>
<evidence type="ECO:0000256" key="5">
    <source>
        <dbReference type="ARBA" id="ARBA00022882"/>
    </source>
</evidence>
<comment type="catalytic activity">
    <reaction evidence="11">
        <text>K(+)(in) = K(+)(out)</text>
        <dbReference type="Rhea" id="RHEA:29463"/>
        <dbReference type="ChEBI" id="CHEBI:29103"/>
    </reaction>
</comment>
<dbReference type="InterPro" id="IPR016449">
    <property type="entry name" value="K_chnl_inward-rec_Kir"/>
</dbReference>
<dbReference type="PRINTS" id="PR01320">
    <property type="entry name" value="KIRCHANNEL"/>
</dbReference>
<dbReference type="Gene3D" id="2.60.40.1400">
    <property type="entry name" value="G protein-activated inward rectifier potassium channel 1"/>
    <property type="match status" value="1"/>
</dbReference>
<evidence type="ECO:0000256" key="2">
    <source>
        <dbReference type="ARBA" id="ARBA00022448"/>
    </source>
</evidence>
<evidence type="ECO:0000259" key="16">
    <source>
        <dbReference type="Pfam" id="PF17655"/>
    </source>
</evidence>
<keyword evidence="9 14" id="KW-0472">Membrane</keyword>
<feature type="region of interest" description="Disordered" evidence="13">
    <location>
        <begin position="766"/>
        <end position="813"/>
    </location>
</feature>
<evidence type="ECO:0000256" key="6">
    <source>
        <dbReference type="ARBA" id="ARBA00022958"/>
    </source>
</evidence>
<dbReference type="SUPFAM" id="SSF81296">
    <property type="entry name" value="E set domains"/>
    <property type="match status" value="1"/>
</dbReference>
<evidence type="ECO:0000259" key="15">
    <source>
        <dbReference type="Pfam" id="PF01007"/>
    </source>
</evidence>
<feature type="compositionally biased region" description="Polar residues" evidence="13">
    <location>
        <begin position="804"/>
        <end position="813"/>
    </location>
</feature>
<keyword evidence="18" id="KW-1185">Reference proteome</keyword>
<feature type="compositionally biased region" description="Polar residues" evidence="13">
    <location>
        <begin position="25"/>
        <end position="50"/>
    </location>
</feature>
<keyword evidence="4 12" id="KW-0812">Transmembrane</keyword>
<keyword evidence="10 12" id="KW-0407">Ion channel</keyword>
<evidence type="ECO:0000256" key="12">
    <source>
        <dbReference type="RuleBase" id="RU003822"/>
    </source>
</evidence>
<dbReference type="PANTHER" id="PTHR11767">
    <property type="entry name" value="INWARD RECTIFIER POTASSIUM CHANNEL"/>
    <property type="match status" value="1"/>
</dbReference>
<feature type="region of interest" description="Disordered" evidence="13">
    <location>
        <begin position="668"/>
        <end position="740"/>
    </location>
</feature>
<accession>A0AAW0ZX08</accession>
<protein>
    <submittedName>
        <fullName evidence="17">Uncharacterized protein</fullName>
    </submittedName>
</protein>
<evidence type="ECO:0000256" key="3">
    <source>
        <dbReference type="ARBA" id="ARBA00022538"/>
    </source>
</evidence>
<evidence type="ECO:0000256" key="8">
    <source>
        <dbReference type="ARBA" id="ARBA00023065"/>
    </source>
</evidence>
<reference evidence="17 18" key="1">
    <citation type="submission" date="2024-05" db="EMBL/GenBank/DDBJ databases">
        <title>The nuclear and mitochondrial genome assemblies of Tetragonisca angustula (Apidae: Meliponini), a tiny yet remarkable pollinator in the Neotropics.</title>
        <authorList>
            <person name="Ferrari R."/>
            <person name="Ricardo P.C."/>
            <person name="Dias F.C."/>
            <person name="Araujo N.S."/>
            <person name="Soares D.O."/>
            <person name="Zhou Q.-S."/>
            <person name="Zhu C.-D."/>
            <person name="Coutinho L."/>
            <person name="Airas M.C."/>
            <person name="Batista T.M."/>
        </authorList>
    </citation>
    <scope>NUCLEOTIDE SEQUENCE [LARGE SCALE GENOMIC DNA]</scope>
    <source>
        <strain evidence="17">ASF017062</strain>
        <tissue evidence="17">Abdomen</tissue>
    </source>
</reference>
<dbReference type="InterPro" id="IPR014756">
    <property type="entry name" value="Ig_E-set"/>
</dbReference>
<name>A0AAW0ZX08_9HYME</name>
<keyword evidence="2 12" id="KW-0813">Transport</keyword>
<keyword evidence="5 12" id="KW-0851">Voltage-gated channel</keyword>
<feature type="transmembrane region" description="Helical" evidence="14">
    <location>
        <begin position="131"/>
        <end position="154"/>
    </location>
</feature>
<feature type="domain" description="Inward rectifier potassium channel C-terminal" evidence="16">
    <location>
        <begin position="249"/>
        <end position="420"/>
    </location>
</feature>
<keyword evidence="8 12" id="KW-0406">Ion transport</keyword>
<keyword evidence="6 12" id="KW-0630">Potassium</keyword>
<feature type="region of interest" description="Disordered" evidence="13">
    <location>
        <begin position="453"/>
        <end position="481"/>
    </location>
</feature>
<dbReference type="InterPro" id="IPR041647">
    <property type="entry name" value="IRK_C"/>
</dbReference>
<evidence type="ECO:0000256" key="1">
    <source>
        <dbReference type="ARBA" id="ARBA00004141"/>
    </source>
</evidence>
<feature type="compositionally biased region" description="Polar residues" evidence="13">
    <location>
        <begin position="772"/>
        <end position="791"/>
    </location>
</feature>
<dbReference type="Proteomes" id="UP001432146">
    <property type="component" value="Unassembled WGS sequence"/>
</dbReference>
<evidence type="ECO:0000313" key="17">
    <source>
        <dbReference type="EMBL" id="KAK9302199.1"/>
    </source>
</evidence>
<comment type="similarity">
    <text evidence="12">Belongs to the inward rectifier-type potassium channel (TC 1.A.2.1) family.</text>
</comment>
<sequence length="813" mass="92117">MEEPQKLFRLPGTIEEEEEKDNEAQNHQSPLPENPNTADSPLLGQRSTGTLSNLPRYVTLVRVSTQGSSIGGVGRQDSTRSRYRAWPTRKLRRRAVLKNGECNVLQSRISRRSLRFLRDIFTTLVDTQWRWMLLCFSLSFVLSWLGFAVIWWLIAFSHGDFEKDHLPPYQIENNWTPCINNIFSFTSCFLFSIETQHTIGYGSRGTTEECPEAIFVMCIQSIVGVMIQAFMVGIVFAKMSRPKQRTQTLLFSRNAVICQRDGELCLMFRVGDMRKSHIIGAAIRAQLIRSRTTKEGEVLSQNQQELAVGTDGQNGNLFFIWPTTIVHRINAESPFYNMSAEDMLTERFEIVAILEGTIESTGQTTQARSSYLPQEILWGHRFEPMVTYSKERQGYEVDYSLFNSTAQVGTPLCSGRELAEFYKVQEELRQGNGMIIDEDFLTESCLDSQCGHRSHLNHHHHHPNHHLTYADSGRSETSADEATTCRNSYRDTSYHGPAIANRDHGHCKILDLDPDGIQVMGEVDLQHLPELVNREILKNSREIIFEEPETSREGSPLLLKSTNRKNWKHSLVDEERRSLNSSKRSLYHRNVLRGLEEDKRSLDGSRRNLNGSRKYILIPWDNKNGTEARRHAEGNTRRAICVKGSKEIQDTDARGRLNSNDDRLIIEMEKSSKPHQPQETLTKDGSTSLSHPNLSSNGYASPSKSPAPSNSSNLLPISDLSPESGFYEGTQCSSSPEYVRRDLKIPSESVIARNRRSYENAQLQDVNEALSGRNSDNSSLDSEASKNLSSEHGSRKFGEKNVAGKQTVSYTSV</sequence>
<organism evidence="17 18">
    <name type="scientific">Tetragonisca angustula</name>
    <dbReference type="NCBI Taxonomy" id="166442"/>
    <lineage>
        <taxon>Eukaryota</taxon>
        <taxon>Metazoa</taxon>
        <taxon>Ecdysozoa</taxon>
        <taxon>Arthropoda</taxon>
        <taxon>Hexapoda</taxon>
        <taxon>Insecta</taxon>
        <taxon>Pterygota</taxon>
        <taxon>Neoptera</taxon>
        <taxon>Endopterygota</taxon>
        <taxon>Hymenoptera</taxon>
        <taxon>Apocrita</taxon>
        <taxon>Aculeata</taxon>
        <taxon>Apoidea</taxon>
        <taxon>Anthophila</taxon>
        <taxon>Apidae</taxon>
        <taxon>Tetragonisca</taxon>
    </lineage>
</organism>
<feature type="region of interest" description="Disordered" evidence="13">
    <location>
        <begin position="1"/>
        <end position="50"/>
    </location>
</feature>
<comment type="subcellular location">
    <subcellularLocation>
        <location evidence="1 12">Membrane</location>
        <topology evidence="1 12">Multi-pass membrane protein</topology>
    </subcellularLocation>
</comment>
<dbReference type="InterPro" id="IPR040445">
    <property type="entry name" value="Kir_TM"/>
</dbReference>
<proteinExistence type="inferred from homology"/>
<feature type="compositionally biased region" description="Low complexity" evidence="13">
    <location>
        <begin position="701"/>
        <end position="722"/>
    </location>
</feature>
<dbReference type="GO" id="GO:0034765">
    <property type="term" value="P:regulation of monoatomic ion transmembrane transport"/>
    <property type="evidence" value="ECO:0007669"/>
    <property type="project" value="TreeGrafter"/>
</dbReference>
<keyword evidence="7 14" id="KW-1133">Transmembrane helix</keyword>
<feature type="compositionally biased region" description="Basic residues" evidence="13">
    <location>
        <begin position="453"/>
        <end position="465"/>
    </location>
</feature>
<evidence type="ECO:0000256" key="7">
    <source>
        <dbReference type="ARBA" id="ARBA00022989"/>
    </source>
</evidence>
<evidence type="ECO:0000256" key="4">
    <source>
        <dbReference type="ARBA" id="ARBA00022692"/>
    </source>
</evidence>
<evidence type="ECO:0000256" key="9">
    <source>
        <dbReference type="ARBA" id="ARBA00023136"/>
    </source>
</evidence>
<feature type="compositionally biased region" description="Polar residues" evidence="13">
    <location>
        <begin position="674"/>
        <end position="700"/>
    </location>
</feature>
<dbReference type="GO" id="GO:0034702">
    <property type="term" value="C:monoatomic ion channel complex"/>
    <property type="evidence" value="ECO:0007669"/>
    <property type="project" value="UniProtKB-KW"/>
</dbReference>
<dbReference type="FunFam" id="1.10.287.70:FF:000078">
    <property type="entry name" value="Putative Inward rectifier potassium channel"/>
    <property type="match status" value="1"/>
</dbReference>
<dbReference type="GO" id="GO:0005242">
    <property type="term" value="F:inward rectifier potassium channel activity"/>
    <property type="evidence" value="ECO:0007669"/>
    <property type="project" value="InterPro"/>
</dbReference>
<evidence type="ECO:0000313" key="18">
    <source>
        <dbReference type="Proteomes" id="UP001432146"/>
    </source>
</evidence>
<dbReference type="EMBL" id="JAWNGG020000098">
    <property type="protein sequence ID" value="KAK9302199.1"/>
    <property type="molecule type" value="Genomic_DNA"/>
</dbReference>
<dbReference type="FunFam" id="2.60.40.1400:FF:000001">
    <property type="entry name" value="G protein-activated inward rectifier potassium channel 2"/>
    <property type="match status" value="1"/>
</dbReference>
<dbReference type="GO" id="GO:0005886">
    <property type="term" value="C:plasma membrane"/>
    <property type="evidence" value="ECO:0007669"/>
    <property type="project" value="TreeGrafter"/>
</dbReference>
<feature type="domain" description="Potassium channel inwardly rectifying transmembrane" evidence="15">
    <location>
        <begin position="96"/>
        <end position="242"/>
    </location>
</feature>
<dbReference type="Gene3D" id="1.10.287.70">
    <property type="match status" value="1"/>
</dbReference>
<dbReference type="GO" id="GO:1990573">
    <property type="term" value="P:potassium ion import across plasma membrane"/>
    <property type="evidence" value="ECO:0007669"/>
    <property type="project" value="TreeGrafter"/>
</dbReference>